<dbReference type="InterPro" id="IPR006052">
    <property type="entry name" value="TNF_dom"/>
</dbReference>
<feature type="compositionally biased region" description="Polar residues" evidence="5">
    <location>
        <begin position="55"/>
        <end position="68"/>
    </location>
</feature>
<dbReference type="PROSITE" id="PS50049">
    <property type="entry name" value="THD_2"/>
    <property type="match status" value="1"/>
</dbReference>
<evidence type="ECO:0000259" key="6">
    <source>
        <dbReference type="PROSITE" id="PS50049"/>
    </source>
</evidence>
<dbReference type="PANTHER" id="PTHR11471:SF24">
    <property type="entry name" value="TUMOR NECROSIS FACTOR LIGAND SUPERFAMILY MEMBER 15"/>
    <property type="match status" value="1"/>
</dbReference>
<feature type="domain" description="THD" evidence="6">
    <location>
        <begin position="48"/>
        <end position="207"/>
    </location>
</feature>
<keyword evidence="8" id="KW-1185">Reference proteome</keyword>
<dbReference type="Pfam" id="PF00229">
    <property type="entry name" value="TNF"/>
    <property type="match status" value="1"/>
</dbReference>
<dbReference type="GO" id="GO:0016020">
    <property type="term" value="C:membrane"/>
    <property type="evidence" value="ECO:0007669"/>
    <property type="project" value="UniProtKB-SubCell"/>
</dbReference>
<dbReference type="Ensembl" id="ENSPKIT00000032448.1">
    <property type="protein sequence ID" value="ENSPKIP00000008369.1"/>
    <property type="gene ID" value="ENSPKIG00000023896.1"/>
</dbReference>
<evidence type="ECO:0000256" key="3">
    <source>
        <dbReference type="ARBA" id="ARBA00022514"/>
    </source>
</evidence>
<evidence type="ECO:0000256" key="4">
    <source>
        <dbReference type="ARBA" id="ARBA00023136"/>
    </source>
</evidence>
<keyword evidence="3" id="KW-0202">Cytokine</keyword>
<protein>
    <recommendedName>
        <fullName evidence="6">THD domain-containing protein</fullName>
    </recommendedName>
</protein>
<reference evidence="7" key="1">
    <citation type="submission" date="2025-08" db="UniProtKB">
        <authorList>
            <consortium name="Ensembl"/>
        </authorList>
    </citation>
    <scope>IDENTIFICATION</scope>
</reference>
<dbReference type="PANTHER" id="PTHR11471">
    <property type="entry name" value="TUMOR NECROSIS FACTOR FAMILY MEMBER"/>
    <property type="match status" value="1"/>
</dbReference>
<dbReference type="Proteomes" id="UP000261540">
    <property type="component" value="Unplaced"/>
</dbReference>
<dbReference type="AlphaFoldDB" id="A0A3B3QR74"/>
<dbReference type="InterPro" id="IPR008983">
    <property type="entry name" value="Tumour_necrosis_fac-like_dom"/>
</dbReference>
<dbReference type="GO" id="GO:0005164">
    <property type="term" value="F:tumor necrosis factor receptor binding"/>
    <property type="evidence" value="ECO:0007669"/>
    <property type="project" value="InterPro"/>
</dbReference>
<feature type="region of interest" description="Disordered" evidence="5">
    <location>
        <begin position="48"/>
        <end position="70"/>
    </location>
</feature>
<dbReference type="GO" id="GO:0005125">
    <property type="term" value="F:cytokine activity"/>
    <property type="evidence" value="ECO:0007669"/>
    <property type="project" value="UniProtKB-KW"/>
</dbReference>
<accession>A0A3B3QR74</accession>
<dbReference type="GO" id="GO:0006955">
    <property type="term" value="P:immune response"/>
    <property type="evidence" value="ECO:0007669"/>
    <property type="project" value="InterPro"/>
</dbReference>
<evidence type="ECO:0000313" key="8">
    <source>
        <dbReference type="Proteomes" id="UP000261540"/>
    </source>
</evidence>
<evidence type="ECO:0000256" key="2">
    <source>
        <dbReference type="ARBA" id="ARBA00008670"/>
    </source>
</evidence>
<dbReference type="Gene3D" id="2.60.120.40">
    <property type="match status" value="1"/>
</dbReference>
<evidence type="ECO:0000313" key="7">
    <source>
        <dbReference type="Ensembl" id="ENSPKIP00000008369.1"/>
    </source>
</evidence>
<organism evidence="7 8">
    <name type="scientific">Paramormyrops kingsleyae</name>
    <dbReference type="NCBI Taxonomy" id="1676925"/>
    <lineage>
        <taxon>Eukaryota</taxon>
        <taxon>Metazoa</taxon>
        <taxon>Chordata</taxon>
        <taxon>Craniata</taxon>
        <taxon>Vertebrata</taxon>
        <taxon>Euteleostomi</taxon>
        <taxon>Actinopterygii</taxon>
        <taxon>Neopterygii</taxon>
        <taxon>Teleostei</taxon>
        <taxon>Osteoglossocephala</taxon>
        <taxon>Osteoglossomorpha</taxon>
        <taxon>Osteoglossiformes</taxon>
        <taxon>Mormyridae</taxon>
        <taxon>Paramormyrops</taxon>
    </lineage>
</organism>
<evidence type="ECO:0000256" key="5">
    <source>
        <dbReference type="SAM" id="MobiDB-lite"/>
    </source>
</evidence>
<dbReference type="GeneTree" id="ENSGT01000000215397"/>
<evidence type="ECO:0000256" key="1">
    <source>
        <dbReference type="ARBA" id="ARBA00004370"/>
    </source>
</evidence>
<dbReference type="GO" id="GO:0005615">
    <property type="term" value="C:extracellular space"/>
    <property type="evidence" value="ECO:0007669"/>
    <property type="project" value="UniProtKB-KW"/>
</dbReference>
<comment type="similarity">
    <text evidence="2">Belongs to the tumor necrosis factor family.</text>
</comment>
<name>A0A3B3QR74_9TELE</name>
<dbReference type="SUPFAM" id="SSF49842">
    <property type="entry name" value="TNF-like"/>
    <property type="match status" value="1"/>
</dbReference>
<keyword evidence="4" id="KW-0472">Membrane</keyword>
<dbReference type="SMART" id="SM00207">
    <property type="entry name" value="TNF"/>
    <property type="match status" value="1"/>
</dbReference>
<reference evidence="7" key="2">
    <citation type="submission" date="2025-09" db="UniProtKB">
        <authorList>
            <consortium name="Ensembl"/>
        </authorList>
    </citation>
    <scope>IDENTIFICATION</scope>
</reference>
<proteinExistence type="inferred from homology"/>
<sequence>MRLTVDACGDTCGEKAAYLRQRTCAAHVSAPFSHSEAVAARGQEGALPNAHLTGRSRNAQQNHTYSRSTSKEKVKLKIKEQFIFNAPGDAYLHLFSYDEERHALIVPENGRYSIYLQVTYREPYNHICPQSGLIRFLQAVYVWSDSYMTDRILMKAKDHVHCGQGVRTVTNTGVYSLEAGDRLMVYVSLKNLLEIDEKSLYFGAFLLSRGTDA</sequence>
<comment type="subcellular location">
    <subcellularLocation>
        <location evidence="1">Membrane</location>
    </subcellularLocation>
</comment>